<dbReference type="EMBL" id="LN829119">
    <property type="protein sequence ID" value="CPR20164.1"/>
    <property type="molecule type" value="Genomic_DNA"/>
</dbReference>
<reference evidence="2" key="1">
    <citation type="submission" date="2015-02" db="EMBL/GenBank/DDBJ databases">
        <authorList>
            <person name="Chooi Y.-H."/>
        </authorList>
    </citation>
    <scope>NUCLEOTIDE SEQUENCE [LARGE SCALE GENOMIC DNA]</scope>
    <source>
        <strain evidence="2">strain Y</strain>
    </source>
</reference>
<evidence type="ECO:0000313" key="2">
    <source>
        <dbReference type="Proteomes" id="UP000033187"/>
    </source>
</evidence>
<dbReference type="CDD" id="cd00229">
    <property type="entry name" value="SGNH_hydrolase"/>
    <property type="match status" value="1"/>
</dbReference>
<name>A0A0D6JGM4_9HYPH</name>
<dbReference type="KEGG" id="fil:BN1229_v1_3439"/>
<proteinExistence type="predicted"/>
<dbReference type="Pfam" id="PF25182">
    <property type="entry name" value="NonGDSL"/>
    <property type="match status" value="1"/>
</dbReference>
<dbReference type="AlphaFoldDB" id="A0A0D6JGM4"/>
<keyword evidence="2" id="KW-1185">Reference proteome</keyword>
<dbReference type="PANTHER" id="PTHR30383">
    <property type="entry name" value="THIOESTERASE 1/PROTEASE 1/LYSOPHOSPHOLIPASE L1"/>
    <property type="match status" value="1"/>
</dbReference>
<protein>
    <submittedName>
        <fullName evidence="1">GDSL family lipase</fullName>
    </submittedName>
</protein>
<sequence length="257" mass="28052">MAVGYVSSAHAQAAQTATSPPKKACKAPNELVHLDWPMPRLTAAFRKGEVIRIVALGSSSTQGAGASSKAASYPSRLLVELQHRFPEHKFEVVNLGIGGQLARDMLARIASAVLPLDPDLVIWQTGVNDAIRGVKISEFQSTVDAGLNLMQKHGIDVVLLNHQYYPGAARLPNFPSYLRIMKAISTERKIPLLRRYEIMQHMVTSSQFSVEELLAPDKFHLNDTSYRCLGEVMADALAEELTTVASRAGLRTHVSGP</sequence>
<dbReference type="InterPro" id="IPR051532">
    <property type="entry name" value="Ester_Hydrolysis_Enzymes"/>
</dbReference>
<dbReference type="KEGG" id="fiy:BN1229_v1_2484"/>
<dbReference type="GO" id="GO:0004622">
    <property type="term" value="F:phosphatidylcholine lysophospholipase activity"/>
    <property type="evidence" value="ECO:0007669"/>
    <property type="project" value="TreeGrafter"/>
</dbReference>
<dbReference type="SUPFAM" id="SSF52266">
    <property type="entry name" value="SGNH hydrolase"/>
    <property type="match status" value="1"/>
</dbReference>
<dbReference type="Proteomes" id="UP000033187">
    <property type="component" value="Chromosome 1"/>
</dbReference>
<dbReference type="PANTHER" id="PTHR30383:SF5">
    <property type="entry name" value="SGNH HYDROLASE-TYPE ESTERASE DOMAIN-CONTAINING PROTEIN"/>
    <property type="match status" value="1"/>
</dbReference>
<dbReference type="InterPro" id="IPR057572">
    <property type="entry name" value="NonGDSL"/>
</dbReference>
<accession>A0A0D6JGM4</accession>
<gene>
    <name evidence="1" type="ORF">YBN1229_v1_2484</name>
</gene>
<dbReference type="InterPro" id="IPR036514">
    <property type="entry name" value="SGNH_hydro_sf"/>
</dbReference>
<dbReference type="Gene3D" id="3.40.50.1110">
    <property type="entry name" value="SGNH hydrolase"/>
    <property type="match status" value="1"/>
</dbReference>
<evidence type="ECO:0000313" key="1">
    <source>
        <dbReference type="EMBL" id="CPR20164.1"/>
    </source>
</evidence>
<organism evidence="1 2">
    <name type="scientific">Candidatus Filomicrobium marinum</name>
    <dbReference type="NCBI Taxonomy" id="1608628"/>
    <lineage>
        <taxon>Bacteria</taxon>
        <taxon>Pseudomonadati</taxon>
        <taxon>Pseudomonadota</taxon>
        <taxon>Alphaproteobacteria</taxon>
        <taxon>Hyphomicrobiales</taxon>
        <taxon>Hyphomicrobiaceae</taxon>
        <taxon>Filomicrobium</taxon>
    </lineage>
</organism>